<dbReference type="AlphaFoldDB" id="A0A3M7M1J3"/>
<reference evidence="1 2" key="1">
    <citation type="journal article" date="2014" name="PLoS ONE">
        <title>De novo Genome Assembly of the Fungal Plant Pathogen Pyrenophora semeniperda.</title>
        <authorList>
            <person name="Soliai M.M."/>
            <person name="Meyer S.E."/>
            <person name="Udall J.A."/>
            <person name="Elzinga D.E."/>
            <person name="Hermansen R.A."/>
            <person name="Bodily P.M."/>
            <person name="Hart A.A."/>
            <person name="Coleman C.E."/>
        </authorList>
    </citation>
    <scope>NUCLEOTIDE SEQUENCE [LARGE SCALE GENOMIC DNA]</scope>
    <source>
        <strain evidence="1 2">CCB06</strain>
        <tissue evidence="1">Mycelium</tissue>
    </source>
</reference>
<sequence>MSEKRLLRQRRHPRPMPRLTSLIIPTRIMNRDSIIPKRRRPRCPPEAHLNVNILLVNIKEVVEKDVAFSLVKSNNAVGKRAVHPECFPSRRRMHTNEWVDALDVFWTGTKVVTVEVGVRATVHGFSTVDDLSESRRKFLIRGVARGPERVTPDLWNGVVVQMRYTTYVNVKHVGSLHILGRLPSWLAFMHQIRVPPGRSARPSKASRHFCGLEIRPENSHARYSWYKGDLRLFSLACQLYILIRTIHNNNK</sequence>
<organism evidence="1 2">
    <name type="scientific">Pyrenophora seminiperda CCB06</name>
    <dbReference type="NCBI Taxonomy" id="1302712"/>
    <lineage>
        <taxon>Eukaryota</taxon>
        <taxon>Fungi</taxon>
        <taxon>Dikarya</taxon>
        <taxon>Ascomycota</taxon>
        <taxon>Pezizomycotina</taxon>
        <taxon>Dothideomycetes</taxon>
        <taxon>Pleosporomycetidae</taxon>
        <taxon>Pleosporales</taxon>
        <taxon>Pleosporineae</taxon>
        <taxon>Pleosporaceae</taxon>
        <taxon>Pyrenophora</taxon>
    </lineage>
</organism>
<protein>
    <submittedName>
        <fullName evidence="1">Uncharacterized protein</fullName>
    </submittedName>
</protein>
<name>A0A3M7M1J3_9PLEO</name>
<gene>
    <name evidence="1" type="ORF">GMOD_00009968</name>
</gene>
<evidence type="ECO:0000313" key="1">
    <source>
        <dbReference type="EMBL" id="RMZ68353.1"/>
    </source>
</evidence>
<dbReference type="EMBL" id="KE747815">
    <property type="protein sequence ID" value="RMZ68353.1"/>
    <property type="molecule type" value="Genomic_DNA"/>
</dbReference>
<evidence type="ECO:0000313" key="2">
    <source>
        <dbReference type="Proteomes" id="UP000265663"/>
    </source>
</evidence>
<proteinExistence type="predicted"/>
<accession>A0A3M7M1J3</accession>
<dbReference type="Proteomes" id="UP000265663">
    <property type="component" value="Unassembled WGS sequence"/>
</dbReference>
<keyword evidence="2" id="KW-1185">Reference proteome</keyword>